<dbReference type="AlphaFoldDB" id="A0AAX3JDE1"/>
<gene>
    <name evidence="1" type="ORF">PANT111_90144</name>
</gene>
<dbReference type="RefSeq" id="WP_164092170.1">
    <property type="nucleotide sequence ID" value="NZ_MIZY01000002.1"/>
</dbReference>
<dbReference type="Proteomes" id="UP000433737">
    <property type="component" value="Unassembled WGS sequence"/>
</dbReference>
<protein>
    <submittedName>
        <fullName evidence="1">Uncharacterized protein</fullName>
    </submittedName>
</protein>
<comment type="caution">
    <text evidence="1">The sequence shown here is derived from an EMBL/GenBank/DDBJ whole genome shotgun (WGS) entry which is preliminary data.</text>
</comment>
<name>A0AAX3JDE1_9GAMM</name>
<accession>A0AAX3JDE1</accession>
<reference evidence="1 2" key="1">
    <citation type="submission" date="2019-10" db="EMBL/GenBank/DDBJ databases">
        <authorList>
            <person name="Karimi E."/>
        </authorList>
    </citation>
    <scope>NUCLEOTIDE SEQUENCE [LARGE SCALE GENOMIC DNA]</scope>
    <source>
        <strain evidence="1">Pantoea sp. 111</strain>
    </source>
</reference>
<organism evidence="1 2">
    <name type="scientific">Pantoea brenneri</name>
    <dbReference type="NCBI Taxonomy" id="472694"/>
    <lineage>
        <taxon>Bacteria</taxon>
        <taxon>Pseudomonadati</taxon>
        <taxon>Pseudomonadota</taxon>
        <taxon>Gammaproteobacteria</taxon>
        <taxon>Enterobacterales</taxon>
        <taxon>Erwiniaceae</taxon>
        <taxon>Pantoea</taxon>
    </lineage>
</organism>
<sequence>MTPSEIKEAQHKRYDEKAAAIVRGEDGYKPAEKSRYSKSCKLSSKHIVSFS</sequence>
<dbReference type="EMBL" id="CABWMH010000056">
    <property type="protein sequence ID" value="VXC67606.1"/>
    <property type="molecule type" value="Genomic_DNA"/>
</dbReference>
<evidence type="ECO:0000313" key="2">
    <source>
        <dbReference type="Proteomes" id="UP000433737"/>
    </source>
</evidence>
<proteinExistence type="predicted"/>
<evidence type="ECO:0000313" key="1">
    <source>
        <dbReference type="EMBL" id="VXC67606.1"/>
    </source>
</evidence>